<dbReference type="InterPro" id="IPR036390">
    <property type="entry name" value="WH_DNA-bd_sf"/>
</dbReference>
<dbReference type="PANTHER" id="PTHR30432">
    <property type="entry name" value="TRANSCRIPTIONAL REGULATOR MODE"/>
    <property type="match status" value="1"/>
</dbReference>
<protein>
    <submittedName>
        <fullName evidence="2">Molybdate transport system regulatory protein</fullName>
    </submittedName>
</protein>
<dbReference type="Proteomes" id="UP000199046">
    <property type="component" value="Unassembled WGS sequence"/>
</dbReference>
<dbReference type="Gene3D" id="1.10.10.10">
    <property type="entry name" value="Winged helix-like DNA-binding domain superfamily/Winged helix DNA-binding domain"/>
    <property type="match status" value="1"/>
</dbReference>
<dbReference type="PANTHER" id="PTHR30432:SF1">
    <property type="entry name" value="DNA-BINDING TRANSCRIPTIONAL DUAL REGULATOR MODE"/>
    <property type="match status" value="1"/>
</dbReference>
<dbReference type="InterPro" id="IPR051815">
    <property type="entry name" value="Molybdate_resp_trans_reg"/>
</dbReference>
<evidence type="ECO:0000313" key="3">
    <source>
        <dbReference type="Proteomes" id="UP000199046"/>
    </source>
</evidence>
<gene>
    <name evidence="2" type="ORF">SAMN05421848_2183</name>
</gene>
<dbReference type="OrthoDB" id="9800709at2"/>
<sequence length="124" mass="13499">MTIDMSRPQTKLRLVFDGGLVLGPGKIDLLEAIHDTGSISAASRRTGISYRKTRHLIDALNAAFQQPLVCSSKGGASHGGAHLTPLGQELVARYRRVEHQTRCSVAVHFEDFERCMADASPQAE</sequence>
<organism evidence="2 3">
    <name type="scientific">Kushneria avicenniae</name>
    <dbReference type="NCBI Taxonomy" id="402385"/>
    <lineage>
        <taxon>Bacteria</taxon>
        <taxon>Pseudomonadati</taxon>
        <taxon>Pseudomonadota</taxon>
        <taxon>Gammaproteobacteria</taxon>
        <taxon>Oceanospirillales</taxon>
        <taxon>Halomonadaceae</taxon>
        <taxon>Kushneria</taxon>
    </lineage>
</organism>
<feature type="domain" description="HTH lysR-type" evidence="1">
    <location>
        <begin position="28"/>
        <end position="88"/>
    </location>
</feature>
<keyword evidence="3" id="KW-1185">Reference proteome</keyword>
<evidence type="ECO:0000313" key="2">
    <source>
        <dbReference type="EMBL" id="SFC64212.1"/>
    </source>
</evidence>
<dbReference type="EMBL" id="FOLY01000004">
    <property type="protein sequence ID" value="SFC64212.1"/>
    <property type="molecule type" value="Genomic_DNA"/>
</dbReference>
<name>A0A1I1KVB6_9GAMM</name>
<dbReference type="STRING" id="402385.SAMN05421848_2183"/>
<dbReference type="Pfam" id="PF00126">
    <property type="entry name" value="HTH_1"/>
    <property type="match status" value="1"/>
</dbReference>
<dbReference type="RefSeq" id="WP_090133855.1">
    <property type="nucleotide sequence ID" value="NZ_FOLY01000004.1"/>
</dbReference>
<evidence type="ECO:0000259" key="1">
    <source>
        <dbReference type="Pfam" id="PF00126"/>
    </source>
</evidence>
<accession>A0A1I1KVB6</accession>
<reference evidence="3" key="1">
    <citation type="submission" date="2016-10" db="EMBL/GenBank/DDBJ databases">
        <authorList>
            <person name="Varghese N."/>
            <person name="Submissions S."/>
        </authorList>
    </citation>
    <scope>NUCLEOTIDE SEQUENCE [LARGE SCALE GENOMIC DNA]</scope>
    <source>
        <strain evidence="3">DSM 23439</strain>
    </source>
</reference>
<proteinExistence type="predicted"/>
<dbReference type="GO" id="GO:0003700">
    <property type="term" value="F:DNA-binding transcription factor activity"/>
    <property type="evidence" value="ECO:0007669"/>
    <property type="project" value="InterPro"/>
</dbReference>
<dbReference type="AlphaFoldDB" id="A0A1I1KVB6"/>
<dbReference type="InterPro" id="IPR000847">
    <property type="entry name" value="LysR_HTH_N"/>
</dbReference>
<dbReference type="SUPFAM" id="SSF46785">
    <property type="entry name" value="Winged helix' DNA-binding domain"/>
    <property type="match status" value="1"/>
</dbReference>
<dbReference type="InterPro" id="IPR036388">
    <property type="entry name" value="WH-like_DNA-bd_sf"/>
</dbReference>